<feature type="region of interest" description="Disordered" evidence="4">
    <location>
        <begin position="36"/>
        <end position="65"/>
    </location>
</feature>
<feature type="domain" description="Peptidase S1" evidence="6">
    <location>
        <begin position="218"/>
        <end position="473"/>
    </location>
</feature>
<keyword evidence="3" id="KW-0720">Serine protease</keyword>
<dbReference type="InterPro" id="IPR050430">
    <property type="entry name" value="Peptidase_S1"/>
</dbReference>
<evidence type="ECO:0000256" key="2">
    <source>
        <dbReference type="ARBA" id="ARBA00023157"/>
    </source>
</evidence>
<dbReference type="PANTHER" id="PTHR24276">
    <property type="entry name" value="POLYSERASE-RELATED"/>
    <property type="match status" value="1"/>
</dbReference>
<evidence type="ECO:0000313" key="7">
    <source>
        <dbReference type="EMBL" id="KXZ50695.1"/>
    </source>
</evidence>
<comment type="similarity">
    <text evidence="1">Belongs to the peptidase S1 family.</text>
</comment>
<dbReference type="CDD" id="cd00190">
    <property type="entry name" value="Tryp_SPc"/>
    <property type="match status" value="1"/>
</dbReference>
<protein>
    <recommendedName>
        <fullName evidence="6">Peptidase S1 domain-containing protein</fullName>
    </recommendedName>
</protein>
<feature type="compositionally biased region" description="Gly residues" evidence="4">
    <location>
        <begin position="549"/>
        <end position="576"/>
    </location>
</feature>
<dbReference type="SUPFAM" id="SSF50494">
    <property type="entry name" value="Trypsin-like serine proteases"/>
    <property type="match status" value="1"/>
</dbReference>
<dbReference type="PROSITE" id="PS50240">
    <property type="entry name" value="TRYPSIN_DOM"/>
    <property type="match status" value="1"/>
</dbReference>
<dbReference type="GO" id="GO:0006508">
    <property type="term" value="P:proteolysis"/>
    <property type="evidence" value="ECO:0007669"/>
    <property type="project" value="UniProtKB-KW"/>
</dbReference>
<accession>A0A150GLS3</accession>
<dbReference type="STRING" id="33097.A0A150GLS3"/>
<feature type="compositionally biased region" description="Low complexity" evidence="4">
    <location>
        <begin position="580"/>
        <end position="627"/>
    </location>
</feature>
<feature type="region of interest" description="Disordered" evidence="4">
    <location>
        <begin position="549"/>
        <end position="695"/>
    </location>
</feature>
<dbReference type="InterPro" id="IPR009003">
    <property type="entry name" value="Peptidase_S1_PA"/>
</dbReference>
<evidence type="ECO:0000256" key="4">
    <source>
        <dbReference type="SAM" id="MobiDB-lite"/>
    </source>
</evidence>
<comment type="caution">
    <text evidence="7">The sequence shown here is derived from an EMBL/GenBank/DDBJ whole genome shotgun (WGS) entry which is preliminary data.</text>
</comment>
<dbReference type="PRINTS" id="PR00722">
    <property type="entry name" value="CHYMOTRYPSIN"/>
</dbReference>
<keyword evidence="5" id="KW-0732">Signal</keyword>
<sequence length="814" mass="81193">MGRAAPPARWLLAAWLLTGIFAAGAAAAANDDGELPATARAHPLPDSGPERHHHHNHRYDTPLAHSGPEALQLEAELGRRSTLSMRSVSVAADAAGGPVHEQSQRAGFHARSLPAEALGLSGARRRLAEQPTAAATAPGDFTPLLLLPGQAARGAEALATSSSSLTSSSTAGGLGWPGIPFEDLVAATEALRDGAGTGNNSSGGAAGATDASDLLWRVVGGRQADPDNYRWIASLRDANGRHYCGGSLVAPRVVLTAAHCVDRSEAALRNPVVHIGRYFTESTDSQGHDVRRCVVTIVHPDWSFSNGRNDLAVCLLNTASSRPTVRVASGTVRLDAATGLQVLGFGSPAEGQPNNEYLSDAVVFAQDIGECNRTYGGLIGRYQICAGRELGGVDACQGDSGGPLLLPRGTRTSVFTAAASPADTEALEAAIPGSDEDVLLGVVSWGRGCGVAGSPGVYTNLVHYRSWINQQLADYDLPPLPVAAVPSAQQLAAVISGQYTCQAPPSLADLEERASSLAEQGLELGAALAPVLTAYGCVTIGSAPADGGGSGGGGGGGSGADSGGGSSGGGGGGGGPAPDTPTTTNTTSTDPATTTDSKTGTDGTPTNATATTNATTTTTTPAAAPAARKPPPRRPPPRKAKPRACANGAKPVDGKCPAPASATTSASESAAASEAAPAPSPSPPPPPPEDPCRCAADGVSGNVTTPLLGCGQHGAAVGDYEYYCMVAGGRDGCALAVPSRVYLGAAWLDCEPTVKAAATAVGDVAGELAVRQAAGATAVAPDGGEGGGGGGAVGVYVGELLAGIFGLLRAAGNR</sequence>
<dbReference type="AlphaFoldDB" id="A0A150GLS3"/>
<dbReference type="Gene3D" id="2.40.10.10">
    <property type="entry name" value="Trypsin-like serine proteases"/>
    <property type="match status" value="1"/>
</dbReference>
<keyword evidence="3" id="KW-0378">Hydrolase</keyword>
<dbReference type="InterPro" id="IPR001254">
    <property type="entry name" value="Trypsin_dom"/>
</dbReference>
<feature type="compositionally biased region" description="Pro residues" evidence="4">
    <location>
        <begin position="678"/>
        <end position="689"/>
    </location>
</feature>
<evidence type="ECO:0000259" key="6">
    <source>
        <dbReference type="PROSITE" id="PS50240"/>
    </source>
</evidence>
<keyword evidence="3" id="KW-0645">Protease</keyword>
<dbReference type="InterPro" id="IPR043504">
    <property type="entry name" value="Peptidase_S1_PA_chymotrypsin"/>
</dbReference>
<dbReference type="InterPro" id="IPR018114">
    <property type="entry name" value="TRYPSIN_HIS"/>
</dbReference>
<dbReference type="Proteomes" id="UP000075714">
    <property type="component" value="Unassembled WGS sequence"/>
</dbReference>
<proteinExistence type="inferred from homology"/>
<dbReference type="InterPro" id="IPR001314">
    <property type="entry name" value="Peptidase_S1A"/>
</dbReference>
<dbReference type="PANTHER" id="PTHR24276:SF98">
    <property type="entry name" value="FI18310P1-RELATED"/>
    <property type="match status" value="1"/>
</dbReference>
<evidence type="ECO:0000256" key="3">
    <source>
        <dbReference type="RuleBase" id="RU363034"/>
    </source>
</evidence>
<dbReference type="GO" id="GO:0004252">
    <property type="term" value="F:serine-type endopeptidase activity"/>
    <property type="evidence" value="ECO:0007669"/>
    <property type="project" value="InterPro"/>
</dbReference>
<feature type="compositionally biased region" description="Basic residues" evidence="4">
    <location>
        <begin position="630"/>
        <end position="642"/>
    </location>
</feature>
<evidence type="ECO:0000256" key="5">
    <source>
        <dbReference type="SAM" id="SignalP"/>
    </source>
</evidence>
<dbReference type="SMART" id="SM00020">
    <property type="entry name" value="Tryp_SPc"/>
    <property type="match status" value="1"/>
</dbReference>
<keyword evidence="2" id="KW-1015">Disulfide bond</keyword>
<dbReference type="PROSITE" id="PS00134">
    <property type="entry name" value="TRYPSIN_HIS"/>
    <property type="match status" value="1"/>
</dbReference>
<feature type="compositionally biased region" description="Low complexity" evidence="4">
    <location>
        <begin position="657"/>
        <end position="677"/>
    </location>
</feature>
<dbReference type="PROSITE" id="PS00135">
    <property type="entry name" value="TRYPSIN_SER"/>
    <property type="match status" value="1"/>
</dbReference>
<feature type="signal peptide" evidence="5">
    <location>
        <begin position="1"/>
        <end position="27"/>
    </location>
</feature>
<gene>
    <name evidence="7" type="ORF">GPECTOR_15g379</name>
</gene>
<dbReference type="EMBL" id="LSYV01000016">
    <property type="protein sequence ID" value="KXZ50695.1"/>
    <property type="molecule type" value="Genomic_DNA"/>
</dbReference>
<evidence type="ECO:0000256" key="1">
    <source>
        <dbReference type="ARBA" id="ARBA00007664"/>
    </source>
</evidence>
<organism evidence="7 8">
    <name type="scientific">Gonium pectorale</name>
    <name type="common">Green alga</name>
    <dbReference type="NCBI Taxonomy" id="33097"/>
    <lineage>
        <taxon>Eukaryota</taxon>
        <taxon>Viridiplantae</taxon>
        <taxon>Chlorophyta</taxon>
        <taxon>core chlorophytes</taxon>
        <taxon>Chlorophyceae</taxon>
        <taxon>CS clade</taxon>
        <taxon>Chlamydomonadales</taxon>
        <taxon>Volvocaceae</taxon>
        <taxon>Gonium</taxon>
    </lineage>
</organism>
<feature type="chain" id="PRO_5007562100" description="Peptidase S1 domain-containing protein" evidence="5">
    <location>
        <begin position="28"/>
        <end position="814"/>
    </location>
</feature>
<dbReference type="OrthoDB" id="545839at2759"/>
<reference evidence="8" key="1">
    <citation type="journal article" date="2016" name="Nat. Commun.">
        <title>The Gonium pectorale genome demonstrates co-option of cell cycle regulation during the evolution of multicellularity.</title>
        <authorList>
            <person name="Hanschen E.R."/>
            <person name="Marriage T.N."/>
            <person name="Ferris P.J."/>
            <person name="Hamaji T."/>
            <person name="Toyoda A."/>
            <person name="Fujiyama A."/>
            <person name="Neme R."/>
            <person name="Noguchi H."/>
            <person name="Minakuchi Y."/>
            <person name="Suzuki M."/>
            <person name="Kawai-Toyooka H."/>
            <person name="Smith D.R."/>
            <person name="Sparks H."/>
            <person name="Anderson J."/>
            <person name="Bakaric R."/>
            <person name="Luria V."/>
            <person name="Karger A."/>
            <person name="Kirschner M.W."/>
            <person name="Durand P.M."/>
            <person name="Michod R.E."/>
            <person name="Nozaki H."/>
            <person name="Olson B.J."/>
        </authorList>
    </citation>
    <scope>NUCLEOTIDE SEQUENCE [LARGE SCALE GENOMIC DNA]</scope>
    <source>
        <strain evidence="8">NIES-2863</strain>
    </source>
</reference>
<dbReference type="Pfam" id="PF00089">
    <property type="entry name" value="Trypsin"/>
    <property type="match status" value="1"/>
</dbReference>
<evidence type="ECO:0000313" key="8">
    <source>
        <dbReference type="Proteomes" id="UP000075714"/>
    </source>
</evidence>
<name>A0A150GLS3_GONPE</name>
<keyword evidence="8" id="KW-1185">Reference proteome</keyword>
<dbReference type="InterPro" id="IPR033116">
    <property type="entry name" value="TRYPSIN_SER"/>
</dbReference>